<reference evidence="1 2" key="1">
    <citation type="submission" date="2017-09" db="EMBL/GenBank/DDBJ databases">
        <title>Genomics of the genus Arcobacter.</title>
        <authorList>
            <person name="Perez-Cataluna A."/>
            <person name="Figueras M.J."/>
            <person name="Salas-Masso N."/>
        </authorList>
    </citation>
    <scope>NUCLEOTIDE SEQUENCE [LARGE SCALE GENOMIC DNA]</scope>
    <source>
        <strain evidence="1 2">CECT 7386</strain>
    </source>
</reference>
<organism evidence="1 2">
    <name type="scientific">Malaciobacter mytili LMG 24559</name>
    <dbReference type="NCBI Taxonomy" id="1032238"/>
    <lineage>
        <taxon>Bacteria</taxon>
        <taxon>Pseudomonadati</taxon>
        <taxon>Campylobacterota</taxon>
        <taxon>Epsilonproteobacteria</taxon>
        <taxon>Campylobacterales</taxon>
        <taxon>Arcobacteraceae</taxon>
        <taxon>Malaciobacter</taxon>
    </lineage>
</organism>
<sequence length="153" mass="18735">MEEILNEIEKNYSKITYLCLEHFKNKKLLSNNIKEFLLNYSNYDRYLNDMANIIYNQYESSIDEVYKEVCNYFNEEYDNKYLYEYRLKRVINQDPKVYLQLDEDIGKNALKKLEDRINLIYQSTYYKKNKEKINKDLFELVNELKLVQKALGR</sequence>
<name>A0AAX2ALG8_9BACT</name>
<dbReference type="AlphaFoldDB" id="A0AAX2ALG8"/>
<dbReference type="KEGG" id="amyt:AMYT_1451"/>
<evidence type="ECO:0000313" key="2">
    <source>
        <dbReference type="Proteomes" id="UP000290092"/>
    </source>
</evidence>
<comment type="caution">
    <text evidence="1">The sequence shown here is derived from an EMBL/GenBank/DDBJ whole genome shotgun (WGS) entry which is preliminary data.</text>
</comment>
<evidence type="ECO:0000313" key="1">
    <source>
        <dbReference type="EMBL" id="RXK16711.1"/>
    </source>
</evidence>
<accession>A0AAX2ALG8</accession>
<dbReference type="Proteomes" id="UP000290092">
    <property type="component" value="Unassembled WGS sequence"/>
</dbReference>
<proteinExistence type="predicted"/>
<dbReference type="RefSeq" id="WP_114841881.1">
    <property type="nucleotide sequence ID" value="NZ_CP031219.1"/>
</dbReference>
<gene>
    <name evidence="1" type="ORF">CP985_01890</name>
</gene>
<keyword evidence="2" id="KW-1185">Reference proteome</keyword>
<protein>
    <submittedName>
        <fullName evidence="1">Uncharacterized protein</fullName>
    </submittedName>
</protein>
<dbReference type="EMBL" id="NXID01000004">
    <property type="protein sequence ID" value="RXK16711.1"/>
    <property type="molecule type" value="Genomic_DNA"/>
</dbReference>